<comment type="caution">
    <text evidence="2">The sequence shown here is derived from an EMBL/GenBank/DDBJ whole genome shotgun (WGS) entry which is preliminary data.</text>
</comment>
<feature type="compositionally biased region" description="Basic and acidic residues" evidence="1">
    <location>
        <begin position="50"/>
        <end position="59"/>
    </location>
</feature>
<dbReference type="EMBL" id="VOIH02000002">
    <property type="protein sequence ID" value="KAF3453131.1"/>
    <property type="molecule type" value="Genomic_DNA"/>
</dbReference>
<keyword evidence="3" id="KW-1185">Reference proteome</keyword>
<sequence>MTSSATSSGHISATIPCQRALLACFTSQPIKTHGPPPSPNARLRPSGMHFHHESGHSSLKDSVQPSLGAMPALRRHADQGIHMLRPQQV</sequence>
<organism evidence="2 3">
    <name type="scientific">Rhamnella rubrinervis</name>
    <dbReference type="NCBI Taxonomy" id="2594499"/>
    <lineage>
        <taxon>Eukaryota</taxon>
        <taxon>Viridiplantae</taxon>
        <taxon>Streptophyta</taxon>
        <taxon>Embryophyta</taxon>
        <taxon>Tracheophyta</taxon>
        <taxon>Spermatophyta</taxon>
        <taxon>Magnoliopsida</taxon>
        <taxon>eudicotyledons</taxon>
        <taxon>Gunneridae</taxon>
        <taxon>Pentapetalae</taxon>
        <taxon>rosids</taxon>
        <taxon>fabids</taxon>
        <taxon>Rosales</taxon>
        <taxon>Rhamnaceae</taxon>
        <taxon>rhamnoid group</taxon>
        <taxon>Rhamneae</taxon>
        <taxon>Rhamnella</taxon>
    </lineage>
</organism>
<gene>
    <name evidence="2" type="ORF">FNV43_RR03566</name>
</gene>
<dbReference type="AlphaFoldDB" id="A0A8K0HIM7"/>
<evidence type="ECO:0000313" key="3">
    <source>
        <dbReference type="Proteomes" id="UP000796880"/>
    </source>
</evidence>
<protein>
    <submittedName>
        <fullName evidence="2">Uncharacterized protein</fullName>
    </submittedName>
</protein>
<evidence type="ECO:0000313" key="2">
    <source>
        <dbReference type="EMBL" id="KAF3453131.1"/>
    </source>
</evidence>
<feature type="region of interest" description="Disordered" evidence="1">
    <location>
        <begin position="28"/>
        <end position="64"/>
    </location>
</feature>
<evidence type="ECO:0000256" key="1">
    <source>
        <dbReference type="SAM" id="MobiDB-lite"/>
    </source>
</evidence>
<dbReference type="Proteomes" id="UP000796880">
    <property type="component" value="Unassembled WGS sequence"/>
</dbReference>
<name>A0A8K0HIM7_9ROSA</name>
<accession>A0A8K0HIM7</accession>
<reference evidence="2" key="1">
    <citation type="submission" date="2020-03" db="EMBL/GenBank/DDBJ databases">
        <title>A high-quality chromosome-level genome assembly of a woody plant with both climbing and erect habits, Rhamnella rubrinervis.</title>
        <authorList>
            <person name="Lu Z."/>
            <person name="Yang Y."/>
            <person name="Zhu X."/>
            <person name="Sun Y."/>
        </authorList>
    </citation>
    <scope>NUCLEOTIDE SEQUENCE</scope>
    <source>
        <strain evidence="2">BYM</strain>
        <tissue evidence="2">Leaf</tissue>
    </source>
</reference>
<proteinExistence type="predicted"/>